<comment type="caution">
    <text evidence="11">The sequence shown here is derived from an EMBL/GenBank/DDBJ whole genome shotgun (WGS) entry which is preliminary data.</text>
</comment>
<comment type="similarity">
    <text evidence="8">Belongs to the peptidase M28 family. M28E subfamily.</text>
</comment>
<dbReference type="PANTHER" id="PTHR12147">
    <property type="entry name" value="METALLOPEPTIDASE M28 FAMILY MEMBER"/>
    <property type="match status" value="1"/>
</dbReference>
<dbReference type="Proteomes" id="UP001383192">
    <property type="component" value="Unassembled WGS sequence"/>
</dbReference>
<evidence type="ECO:0000256" key="3">
    <source>
        <dbReference type="ARBA" id="ARBA00022670"/>
    </source>
</evidence>
<comment type="cofactor">
    <cofactor evidence="1">
        <name>Zn(2+)</name>
        <dbReference type="ChEBI" id="CHEBI:29105"/>
    </cofactor>
</comment>
<keyword evidence="12" id="KW-1185">Reference proteome</keyword>
<organism evidence="11 12">
    <name type="scientific">Paramarasmius palmivorus</name>
    <dbReference type="NCBI Taxonomy" id="297713"/>
    <lineage>
        <taxon>Eukaryota</taxon>
        <taxon>Fungi</taxon>
        <taxon>Dikarya</taxon>
        <taxon>Basidiomycota</taxon>
        <taxon>Agaricomycotina</taxon>
        <taxon>Agaricomycetes</taxon>
        <taxon>Agaricomycetidae</taxon>
        <taxon>Agaricales</taxon>
        <taxon>Marasmiineae</taxon>
        <taxon>Marasmiaceae</taxon>
        <taxon>Paramarasmius</taxon>
    </lineage>
</organism>
<evidence type="ECO:0000313" key="11">
    <source>
        <dbReference type="EMBL" id="KAK7045698.1"/>
    </source>
</evidence>
<evidence type="ECO:0000259" key="10">
    <source>
        <dbReference type="Pfam" id="PF04389"/>
    </source>
</evidence>
<dbReference type="EMBL" id="JAYKXP010000024">
    <property type="protein sequence ID" value="KAK7045698.1"/>
    <property type="molecule type" value="Genomic_DNA"/>
</dbReference>
<dbReference type="InterPro" id="IPR045175">
    <property type="entry name" value="M28_fam"/>
</dbReference>
<evidence type="ECO:0000313" key="12">
    <source>
        <dbReference type="Proteomes" id="UP001383192"/>
    </source>
</evidence>
<dbReference type="GO" id="GO:0006508">
    <property type="term" value="P:proteolysis"/>
    <property type="evidence" value="ECO:0007669"/>
    <property type="project" value="UniProtKB-KW"/>
</dbReference>
<keyword evidence="3 9" id="KW-0645">Protease</keyword>
<feature type="signal peptide" evidence="9">
    <location>
        <begin position="1"/>
        <end position="20"/>
    </location>
</feature>
<evidence type="ECO:0000256" key="4">
    <source>
        <dbReference type="ARBA" id="ARBA00022723"/>
    </source>
</evidence>
<evidence type="ECO:0000256" key="2">
    <source>
        <dbReference type="ARBA" id="ARBA00022438"/>
    </source>
</evidence>
<dbReference type="PANTHER" id="PTHR12147:SF56">
    <property type="entry name" value="AMINOPEPTIDASE YDR415C-RELATED"/>
    <property type="match status" value="1"/>
</dbReference>
<dbReference type="InterPro" id="IPR007484">
    <property type="entry name" value="Peptidase_M28"/>
</dbReference>
<name>A0AAW0D070_9AGAR</name>
<dbReference type="CDD" id="cd03879">
    <property type="entry name" value="M28_AAP"/>
    <property type="match status" value="1"/>
</dbReference>
<dbReference type="Pfam" id="PF04389">
    <property type="entry name" value="Peptidase_M28"/>
    <property type="match status" value="1"/>
</dbReference>
<reference evidence="11 12" key="1">
    <citation type="submission" date="2024-01" db="EMBL/GenBank/DDBJ databases">
        <title>A draft genome for a cacao thread blight-causing isolate of Paramarasmius palmivorus.</title>
        <authorList>
            <person name="Baruah I.K."/>
            <person name="Bukari Y."/>
            <person name="Amoako-Attah I."/>
            <person name="Meinhardt L.W."/>
            <person name="Bailey B.A."/>
            <person name="Cohen S.P."/>
        </authorList>
    </citation>
    <scope>NUCLEOTIDE SEQUENCE [LARGE SCALE GENOMIC DNA]</scope>
    <source>
        <strain evidence="11 12">GH-12</strain>
    </source>
</reference>
<dbReference type="GO" id="GO:0008235">
    <property type="term" value="F:metalloexopeptidase activity"/>
    <property type="evidence" value="ECO:0007669"/>
    <property type="project" value="InterPro"/>
</dbReference>
<evidence type="ECO:0000256" key="1">
    <source>
        <dbReference type="ARBA" id="ARBA00001947"/>
    </source>
</evidence>
<proteinExistence type="inferred from homology"/>
<feature type="chain" id="PRO_5043113035" description="Peptide hydrolase" evidence="9">
    <location>
        <begin position="21"/>
        <end position="378"/>
    </location>
</feature>
<evidence type="ECO:0000256" key="5">
    <source>
        <dbReference type="ARBA" id="ARBA00022729"/>
    </source>
</evidence>
<sequence length="378" mass="40845">MRLQSFFSLLAVALPLVVNAARTVSHEEIEENVAQGLRLLTLSDDSDPVWKTEEEKLELKRQHIPFFDVTDVYEDEQNWPPLNSFAALATYPAPSHTSSITPILSTLSISNMQADLNSFTAFNNRYYASSTGAQASDWLLNKVKSVTAGRSDITVSQFKHSFVQSSVIAKIAGKTSGPVTIFGAHMDSINQRSPSSGRAPGADDDGSGTVNLIEALRALVAAGFQPSTPLEFHWYAGEEGGLLGSQAIATNYRNNGVSVKAMVQFDMTAYFRPGTTEVISFLTDNVDAGLTSFLKSLVGIHNSIPAADDRCGYGCSDHASWTKAGYPAALPFEANFQAGNDNPNIHTDRDTTSVSGFSWTHSLEYVKLAVAAAYELTV</sequence>
<feature type="domain" description="Peptidase M28" evidence="10">
    <location>
        <begin position="167"/>
        <end position="354"/>
    </location>
</feature>
<dbReference type="GO" id="GO:0004177">
    <property type="term" value="F:aminopeptidase activity"/>
    <property type="evidence" value="ECO:0007669"/>
    <property type="project" value="UniProtKB-KW"/>
</dbReference>
<dbReference type="AlphaFoldDB" id="A0AAW0D070"/>
<keyword evidence="5 9" id="KW-0732">Signal</keyword>
<keyword evidence="4 9" id="KW-0479">Metal-binding</keyword>
<protein>
    <recommendedName>
        <fullName evidence="9">Peptide hydrolase</fullName>
        <ecNumber evidence="9">3.4.-.-</ecNumber>
    </recommendedName>
</protein>
<accession>A0AAW0D070</accession>
<dbReference type="GO" id="GO:0046872">
    <property type="term" value="F:metal ion binding"/>
    <property type="evidence" value="ECO:0007669"/>
    <property type="project" value="UniProtKB-KW"/>
</dbReference>
<keyword evidence="6 9" id="KW-0378">Hydrolase</keyword>
<gene>
    <name evidence="11" type="ORF">VNI00_007531</name>
</gene>
<dbReference type="SUPFAM" id="SSF53187">
    <property type="entry name" value="Zn-dependent exopeptidases"/>
    <property type="match status" value="1"/>
</dbReference>
<evidence type="ECO:0000256" key="6">
    <source>
        <dbReference type="ARBA" id="ARBA00022801"/>
    </source>
</evidence>
<evidence type="ECO:0000256" key="8">
    <source>
        <dbReference type="ARBA" id="ARBA00043962"/>
    </source>
</evidence>
<dbReference type="EC" id="3.4.-.-" evidence="9"/>
<keyword evidence="7 9" id="KW-0862">Zinc</keyword>
<evidence type="ECO:0000256" key="9">
    <source>
        <dbReference type="RuleBase" id="RU361240"/>
    </source>
</evidence>
<evidence type="ECO:0000256" key="7">
    <source>
        <dbReference type="ARBA" id="ARBA00022833"/>
    </source>
</evidence>
<keyword evidence="2" id="KW-0031">Aminopeptidase</keyword>
<dbReference type="Gene3D" id="3.40.630.10">
    <property type="entry name" value="Zn peptidases"/>
    <property type="match status" value="1"/>
</dbReference>